<sequence length="103" mass="11236">MSGRRATLQGALATGGPTTLASGSPYRRPSHPCRRLPLQGALTVVGRPYKGLAMVGYPLPRYLHCENVIERINRNPKSHNSCVEGGREGGEYERVTKDAAYQL</sequence>
<reference evidence="2 3" key="1">
    <citation type="journal article" date="2014" name="Agronomy (Basel)">
        <title>A Draft Genome Sequence for Ensete ventricosum, the Drought-Tolerant Tree Against Hunger.</title>
        <authorList>
            <person name="Harrison J."/>
            <person name="Moore K.A."/>
            <person name="Paszkiewicz K."/>
            <person name="Jones T."/>
            <person name="Grant M."/>
            <person name="Ambacheew D."/>
            <person name="Muzemil S."/>
            <person name="Studholme D.J."/>
        </authorList>
    </citation>
    <scope>NUCLEOTIDE SEQUENCE [LARGE SCALE GENOMIC DNA]</scope>
</reference>
<evidence type="ECO:0000256" key="1">
    <source>
        <dbReference type="SAM" id="MobiDB-lite"/>
    </source>
</evidence>
<dbReference type="Proteomes" id="UP000287651">
    <property type="component" value="Unassembled WGS sequence"/>
</dbReference>
<name>A0A426X5T3_ENSVE</name>
<dbReference type="EMBL" id="AMZH03026050">
    <property type="protein sequence ID" value="RRT34804.1"/>
    <property type="molecule type" value="Genomic_DNA"/>
</dbReference>
<accession>A0A426X5T3</accession>
<gene>
    <name evidence="2" type="ORF">B296_00044459</name>
</gene>
<evidence type="ECO:0000313" key="3">
    <source>
        <dbReference type="Proteomes" id="UP000287651"/>
    </source>
</evidence>
<comment type="caution">
    <text evidence="2">The sequence shown here is derived from an EMBL/GenBank/DDBJ whole genome shotgun (WGS) entry which is preliminary data.</text>
</comment>
<protein>
    <submittedName>
        <fullName evidence="2">Uncharacterized protein</fullName>
    </submittedName>
</protein>
<evidence type="ECO:0000313" key="2">
    <source>
        <dbReference type="EMBL" id="RRT34804.1"/>
    </source>
</evidence>
<feature type="region of interest" description="Disordered" evidence="1">
    <location>
        <begin position="1"/>
        <end position="33"/>
    </location>
</feature>
<organism evidence="2 3">
    <name type="scientific">Ensete ventricosum</name>
    <name type="common">Abyssinian banana</name>
    <name type="synonym">Musa ensete</name>
    <dbReference type="NCBI Taxonomy" id="4639"/>
    <lineage>
        <taxon>Eukaryota</taxon>
        <taxon>Viridiplantae</taxon>
        <taxon>Streptophyta</taxon>
        <taxon>Embryophyta</taxon>
        <taxon>Tracheophyta</taxon>
        <taxon>Spermatophyta</taxon>
        <taxon>Magnoliopsida</taxon>
        <taxon>Liliopsida</taxon>
        <taxon>Zingiberales</taxon>
        <taxon>Musaceae</taxon>
        <taxon>Ensete</taxon>
    </lineage>
</organism>
<dbReference type="AlphaFoldDB" id="A0A426X5T3"/>
<proteinExistence type="predicted"/>